<dbReference type="Gene3D" id="3.30.360.10">
    <property type="entry name" value="Dihydrodipicolinate Reductase, domain 2"/>
    <property type="match status" value="1"/>
</dbReference>
<dbReference type="RefSeq" id="WP_145097005.1">
    <property type="nucleotide sequence ID" value="NZ_CP036348.1"/>
</dbReference>
<name>A0A518JVB3_9BACT</name>
<dbReference type="EC" id="1.4.1.18" evidence="4"/>
<evidence type="ECO:0000313" key="5">
    <source>
        <dbReference type="Proteomes" id="UP000315082"/>
    </source>
</evidence>
<dbReference type="KEGG" id="rcf:Poly24_31820"/>
<keyword evidence="1 4" id="KW-0560">Oxidoreductase</keyword>
<dbReference type="Pfam" id="PF16653">
    <property type="entry name" value="Sacchrp_dh_C"/>
    <property type="match status" value="1"/>
</dbReference>
<keyword evidence="5" id="KW-1185">Reference proteome</keyword>
<evidence type="ECO:0000259" key="3">
    <source>
        <dbReference type="Pfam" id="PF16653"/>
    </source>
</evidence>
<dbReference type="InterPro" id="IPR036291">
    <property type="entry name" value="NAD(P)-bd_dom_sf"/>
</dbReference>
<evidence type="ECO:0000313" key="4">
    <source>
        <dbReference type="EMBL" id="QDV69466.1"/>
    </source>
</evidence>
<evidence type="ECO:0000259" key="2">
    <source>
        <dbReference type="Pfam" id="PF03435"/>
    </source>
</evidence>
<reference evidence="4 5" key="1">
    <citation type="submission" date="2019-02" db="EMBL/GenBank/DDBJ databases">
        <title>Deep-cultivation of Planctomycetes and their phenomic and genomic characterization uncovers novel biology.</title>
        <authorList>
            <person name="Wiegand S."/>
            <person name="Jogler M."/>
            <person name="Boedeker C."/>
            <person name="Pinto D."/>
            <person name="Vollmers J."/>
            <person name="Rivas-Marin E."/>
            <person name="Kohn T."/>
            <person name="Peeters S.H."/>
            <person name="Heuer A."/>
            <person name="Rast P."/>
            <person name="Oberbeckmann S."/>
            <person name="Bunk B."/>
            <person name="Jeske O."/>
            <person name="Meyerdierks A."/>
            <person name="Storesund J.E."/>
            <person name="Kallscheuer N."/>
            <person name="Luecker S."/>
            <person name="Lage O.M."/>
            <person name="Pohl T."/>
            <person name="Merkel B.J."/>
            <person name="Hornburger P."/>
            <person name="Mueller R.-W."/>
            <person name="Bruemmer F."/>
            <person name="Labrenz M."/>
            <person name="Spormann A.M."/>
            <person name="Op den Camp H."/>
            <person name="Overmann J."/>
            <person name="Amann R."/>
            <person name="Jetten M.S.M."/>
            <person name="Mascher T."/>
            <person name="Medema M.H."/>
            <person name="Devos D.P."/>
            <person name="Kaster A.-K."/>
            <person name="Ovreas L."/>
            <person name="Rohde M."/>
            <person name="Galperin M.Y."/>
            <person name="Jogler C."/>
        </authorList>
    </citation>
    <scope>NUCLEOTIDE SEQUENCE [LARGE SCALE GENOMIC DNA]</scope>
    <source>
        <strain evidence="4 5">Poly24</strain>
    </source>
</reference>
<protein>
    <submittedName>
        <fullName evidence="4">Lysine 6-dehydrogenase</fullName>
        <ecNumber evidence="4">1.4.1.18</ecNumber>
    </submittedName>
</protein>
<sequence>MTNVLLLGAGKIGRMIAGFLAETGDYQVTVADSRPETLTRFQSMPAVDTLQIDAGNRSELAAAMASRGIVISALSFHFNPLIAEVALQTGSSYFDLTEDVQTTRAVQAVAQNAAAGQIFMPQCGLAPGFISIIARHLSGEFEQLESVRMRVGALPQYPTDALKYNLTWSTDGLINEYCNPCETIHQGERIDSLPLEGLEHFSIDGARYEAFNTSGGLGTLCDTLRDSVQSLNYKTIRYVGHRDLVAFLVNDLRLGSRRELLKDILEHAVPVTFQDLVITFCTVTGQRNGQLVQLSDARKIYARQIGGEQWSAIQITTAAAICAVVDLHVAGLLPRQGFVRQEQVRFDQFIANRFGKHYQTGQQPDIREPGAV</sequence>
<dbReference type="SUPFAM" id="SSF55347">
    <property type="entry name" value="Glyceraldehyde-3-phosphate dehydrogenase-like, C-terminal domain"/>
    <property type="match status" value="1"/>
</dbReference>
<proteinExistence type="predicted"/>
<dbReference type="OrthoDB" id="9769367at2"/>
<evidence type="ECO:0000256" key="1">
    <source>
        <dbReference type="ARBA" id="ARBA00023002"/>
    </source>
</evidence>
<dbReference type="SUPFAM" id="SSF51735">
    <property type="entry name" value="NAD(P)-binding Rossmann-fold domains"/>
    <property type="match status" value="1"/>
</dbReference>
<dbReference type="InterPro" id="IPR032095">
    <property type="entry name" value="Sacchrp_dh-like_C"/>
</dbReference>
<dbReference type="Pfam" id="PF03435">
    <property type="entry name" value="Sacchrp_dh_NADP"/>
    <property type="match status" value="1"/>
</dbReference>
<dbReference type="Gene3D" id="3.40.50.720">
    <property type="entry name" value="NAD(P)-binding Rossmann-like Domain"/>
    <property type="match status" value="1"/>
</dbReference>
<organism evidence="4 5">
    <name type="scientific">Rosistilla carotiformis</name>
    <dbReference type="NCBI Taxonomy" id="2528017"/>
    <lineage>
        <taxon>Bacteria</taxon>
        <taxon>Pseudomonadati</taxon>
        <taxon>Planctomycetota</taxon>
        <taxon>Planctomycetia</taxon>
        <taxon>Pirellulales</taxon>
        <taxon>Pirellulaceae</taxon>
        <taxon>Rosistilla</taxon>
    </lineage>
</organism>
<feature type="domain" description="Saccharopine dehydrogenase NADP binding" evidence="2">
    <location>
        <begin position="4"/>
        <end position="114"/>
    </location>
</feature>
<dbReference type="GO" id="GO:0050303">
    <property type="term" value="F:lysine 6-dehydrogenase activity"/>
    <property type="evidence" value="ECO:0007669"/>
    <property type="project" value="UniProtKB-EC"/>
</dbReference>
<dbReference type="PANTHER" id="PTHR11133:SF22">
    <property type="entry name" value="ALPHA-AMINOADIPIC SEMIALDEHYDE SYNTHASE, MITOCHONDRIAL"/>
    <property type="match status" value="1"/>
</dbReference>
<dbReference type="PANTHER" id="PTHR11133">
    <property type="entry name" value="SACCHAROPINE DEHYDROGENASE"/>
    <property type="match status" value="1"/>
</dbReference>
<gene>
    <name evidence="4" type="primary">lysDH</name>
    <name evidence="4" type="ORF">Poly24_31820</name>
</gene>
<accession>A0A518JVB3</accession>
<dbReference type="InterPro" id="IPR005097">
    <property type="entry name" value="Sacchrp_dh_NADP-bd"/>
</dbReference>
<dbReference type="InterPro" id="IPR051168">
    <property type="entry name" value="AASS"/>
</dbReference>
<dbReference type="EMBL" id="CP036348">
    <property type="protein sequence ID" value="QDV69466.1"/>
    <property type="molecule type" value="Genomic_DNA"/>
</dbReference>
<feature type="domain" description="Saccharopine dehydrogenase-like C-terminal" evidence="3">
    <location>
        <begin position="124"/>
        <end position="347"/>
    </location>
</feature>
<dbReference type="AlphaFoldDB" id="A0A518JVB3"/>
<dbReference type="Proteomes" id="UP000315082">
    <property type="component" value="Chromosome"/>
</dbReference>